<reference evidence="1" key="1">
    <citation type="submission" date="2022-09" db="EMBL/GenBank/DDBJ databases">
        <title>Aureispira anguillicida sp. nov., isolated from Leptocephalus of Japanese eel Anguilla japonica.</title>
        <authorList>
            <person name="Yuasa K."/>
            <person name="Mekata T."/>
            <person name="Ikunari K."/>
        </authorList>
    </citation>
    <scope>NUCLEOTIDE SEQUENCE</scope>
    <source>
        <strain evidence="1">EL160426</strain>
    </source>
</reference>
<gene>
    <name evidence="1" type="ORF">AsAng_0027230</name>
</gene>
<dbReference type="Proteomes" id="UP001060919">
    <property type="component" value="Chromosome"/>
</dbReference>
<dbReference type="KEGG" id="aup:AsAng_0027230"/>
<organism evidence="1 2">
    <name type="scientific">Aureispira anguillae</name>
    <dbReference type="NCBI Taxonomy" id="2864201"/>
    <lineage>
        <taxon>Bacteria</taxon>
        <taxon>Pseudomonadati</taxon>
        <taxon>Bacteroidota</taxon>
        <taxon>Saprospiria</taxon>
        <taxon>Saprospirales</taxon>
        <taxon>Saprospiraceae</taxon>
        <taxon>Aureispira</taxon>
    </lineage>
</organism>
<name>A0A915YF70_9BACT</name>
<proteinExistence type="predicted"/>
<dbReference type="EMBL" id="AP026867">
    <property type="protein sequence ID" value="BDS12008.1"/>
    <property type="molecule type" value="Genomic_DNA"/>
</dbReference>
<keyword evidence="2" id="KW-1185">Reference proteome</keyword>
<evidence type="ECO:0000313" key="2">
    <source>
        <dbReference type="Proteomes" id="UP001060919"/>
    </source>
</evidence>
<sequence length="62" mass="7301">MFILRFNCINLLITHSIAKAKLSFPNLKNIHSFEGKMDDLIQQKAYLLRLRTIVIKQQNKTQ</sequence>
<protein>
    <submittedName>
        <fullName evidence="1">Uncharacterized protein</fullName>
    </submittedName>
</protein>
<dbReference type="AlphaFoldDB" id="A0A915YF70"/>
<accession>A0A915YF70</accession>
<evidence type="ECO:0000313" key="1">
    <source>
        <dbReference type="EMBL" id="BDS12008.1"/>
    </source>
</evidence>